<feature type="compositionally biased region" description="Low complexity" evidence="1">
    <location>
        <begin position="114"/>
        <end position="131"/>
    </location>
</feature>
<dbReference type="AlphaFoldDB" id="A0A2P6TTA0"/>
<feature type="region of interest" description="Disordered" evidence="1">
    <location>
        <begin position="254"/>
        <end position="288"/>
    </location>
</feature>
<name>A0A2P6TTA0_CHLSO</name>
<feature type="compositionally biased region" description="Low complexity" evidence="1">
    <location>
        <begin position="357"/>
        <end position="366"/>
    </location>
</feature>
<gene>
    <name evidence="3" type="ORF">C2E21_3806</name>
</gene>
<accession>A0A2P6TTA0</accession>
<dbReference type="SUPFAM" id="SSF81383">
    <property type="entry name" value="F-box domain"/>
    <property type="match status" value="1"/>
</dbReference>
<dbReference type="Gene3D" id="1.20.1280.50">
    <property type="match status" value="1"/>
</dbReference>
<dbReference type="PANTHER" id="PTHR47602">
    <property type="entry name" value="F-BOX PROTEIN SKIP22"/>
    <property type="match status" value="1"/>
</dbReference>
<feature type="compositionally biased region" description="Low complexity" evidence="1">
    <location>
        <begin position="279"/>
        <end position="288"/>
    </location>
</feature>
<dbReference type="SMART" id="SM00256">
    <property type="entry name" value="FBOX"/>
    <property type="match status" value="1"/>
</dbReference>
<feature type="compositionally biased region" description="Gly residues" evidence="1">
    <location>
        <begin position="574"/>
        <end position="585"/>
    </location>
</feature>
<proteinExistence type="predicted"/>
<dbReference type="Pfam" id="PF12937">
    <property type="entry name" value="F-box-like"/>
    <property type="match status" value="1"/>
</dbReference>
<feature type="region of interest" description="Disordered" evidence="1">
    <location>
        <begin position="81"/>
        <end position="177"/>
    </location>
</feature>
<feature type="compositionally biased region" description="Acidic residues" evidence="1">
    <location>
        <begin position="266"/>
        <end position="278"/>
    </location>
</feature>
<feature type="compositionally biased region" description="Low complexity" evidence="1">
    <location>
        <begin position="84"/>
        <end position="99"/>
    </location>
</feature>
<dbReference type="EMBL" id="LHPG02000007">
    <property type="protein sequence ID" value="PRW57289.1"/>
    <property type="molecule type" value="Genomic_DNA"/>
</dbReference>
<dbReference type="Proteomes" id="UP000239899">
    <property type="component" value="Unassembled WGS sequence"/>
</dbReference>
<dbReference type="PROSITE" id="PS50181">
    <property type="entry name" value="FBOX"/>
    <property type="match status" value="1"/>
</dbReference>
<dbReference type="InterPro" id="IPR036047">
    <property type="entry name" value="F-box-like_dom_sf"/>
</dbReference>
<dbReference type="OrthoDB" id="551977at2759"/>
<feature type="domain" description="F-box" evidence="2">
    <location>
        <begin position="426"/>
        <end position="472"/>
    </location>
</feature>
<feature type="region of interest" description="Disordered" evidence="1">
    <location>
        <begin position="345"/>
        <end position="366"/>
    </location>
</feature>
<reference evidence="3 4" key="1">
    <citation type="journal article" date="2018" name="Plant J.">
        <title>Genome sequences of Chlorella sorokiniana UTEX 1602 and Micractinium conductrix SAG 241.80: implications to maltose excretion by a green alga.</title>
        <authorList>
            <person name="Arriola M.B."/>
            <person name="Velmurugan N."/>
            <person name="Zhang Y."/>
            <person name="Plunkett M.H."/>
            <person name="Hondzo H."/>
            <person name="Barney B.M."/>
        </authorList>
    </citation>
    <scope>NUCLEOTIDE SEQUENCE [LARGE SCALE GENOMIC DNA]</scope>
    <source>
        <strain evidence="4">UTEX 1602</strain>
    </source>
</reference>
<dbReference type="Gene3D" id="3.40.1000.30">
    <property type="match status" value="1"/>
</dbReference>
<protein>
    <submittedName>
        <fullName evidence="3">F-box SKIP22-like</fullName>
    </submittedName>
</protein>
<dbReference type="InterPro" id="IPR001810">
    <property type="entry name" value="F-box_dom"/>
</dbReference>
<organism evidence="3 4">
    <name type="scientific">Chlorella sorokiniana</name>
    <name type="common">Freshwater green alga</name>
    <dbReference type="NCBI Taxonomy" id="3076"/>
    <lineage>
        <taxon>Eukaryota</taxon>
        <taxon>Viridiplantae</taxon>
        <taxon>Chlorophyta</taxon>
        <taxon>core chlorophytes</taxon>
        <taxon>Trebouxiophyceae</taxon>
        <taxon>Chlorellales</taxon>
        <taxon>Chlorellaceae</taxon>
        <taxon>Chlorella clade</taxon>
        <taxon>Chlorella</taxon>
    </lineage>
</organism>
<comment type="caution">
    <text evidence="3">The sequence shown here is derived from an EMBL/GenBank/DDBJ whole genome shotgun (WGS) entry which is preliminary data.</text>
</comment>
<evidence type="ECO:0000256" key="1">
    <source>
        <dbReference type="SAM" id="MobiDB-lite"/>
    </source>
</evidence>
<evidence type="ECO:0000313" key="4">
    <source>
        <dbReference type="Proteomes" id="UP000239899"/>
    </source>
</evidence>
<sequence length="607" mass="62128">MRLRIKSSSAGVQRLELPGELPTLAEAQAAAGQAFALPRGDTPVLSFNNKDPLVGLPETPLRDLGVRGGDLLWLLSPVPPPSQPAAAYPAAAAAATAEPGAKRGHGADDPPAGHPAQQQAQQPQPQHQQQPVDKGKQALAAAAGEGQHDGAEPMAVEQQQGEGDPQPEPELEPLPPSQRLPAYLLRTLQASWAPPSGPADVLLLTAHAVMLETGFVPLWPAGGSCGSSGSVYEVPRGCWASSSVCRIQYTLQPANGDDSSSRSAMEEAEEGVAVEEGEGAAAEPRAGAAQQQAAAGPACTLQCSSMGGGAAVLAVSTQRHARHLALRAGAFVLPLESAAAGGGAAAAAGTEGGSDGAGPSSSAAAAAEAAAGPSSAVQPLPDGGLALGGRLQLGAAAAKQLWTQLKDGLAFPMLLAAYAEAGLAPPAGLLALPEELKQRVLDALGPHDLATLCCACRELRHLASQDALWRPLFDKEFPRASQWIAEQARTRGYKWAFGQALRERRQREEALRRARSRAFVPAVPRFGIPRPPPFYPAPPPGHHPFIIGGDYDRLPQFGPNGGGMPGQLGGGHVFGGLGGGPGGGPSPFLGGSRRQGGRGSSGGFRIY</sequence>
<feature type="region of interest" description="Disordered" evidence="1">
    <location>
        <begin position="574"/>
        <end position="607"/>
    </location>
</feature>
<evidence type="ECO:0000313" key="3">
    <source>
        <dbReference type="EMBL" id="PRW57289.1"/>
    </source>
</evidence>
<keyword evidence="4" id="KW-1185">Reference proteome</keyword>
<feature type="compositionally biased region" description="Gly residues" evidence="1">
    <location>
        <begin position="593"/>
        <end position="607"/>
    </location>
</feature>
<feature type="compositionally biased region" description="Gly residues" evidence="1">
    <location>
        <begin position="345"/>
        <end position="356"/>
    </location>
</feature>
<dbReference type="PANTHER" id="PTHR47602:SF2">
    <property type="entry name" value="F-BOX PROTEIN SKIP22"/>
    <property type="match status" value="1"/>
</dbReference>
<evidence type="ECO:0000259" key="2">
    <source>
        <dbReference type="PROSITE" id="PS50181"/>
    </source>
</evidence>